<accession>A0ACB7YIG8</accession>
<keyword evidence="2" id="KW-1185">Reference proteome</keyword>
<dbReference type="Proteomes" id="UP000828048">
    <property type="component" value="Chromosome 11"/>
</dbReference>
<evidence type="ECO:0000313" key="1">
    <source>
        <dbReference type="EMBL" id="KAH7853371.1"/>
    </source>
</evidence>
<comment type="caution">
    <text evidence="1">The sequence shown here is derived from an EMBL/GenBank/DDBJ whole genome shotgun (WGS) entry which is preliminary data.</text>
</comment>
<protein>
    <submittedName>
        <fullName evidence="1">Uncharacterized protein</fullName>
    </submittedName>
</protein>
<proteinExistence type="predicted"/>
<sequence length="791" mass="88490">MCSLFLELPMAYRYVLFHIFISLTFLCTQAYSSMLGNKRIRLDLSFQLFISIKFLLFSVSISQIPLGSKLSVVENNQWTSSSGNFAIGFFSRSAQYSVGIHFNSNSIPNSKQTVVWVAGADLTVGNNSYLHLTQNGELVLFDSNGGFISWTSNTTNSSVASAVLLDTGNFVLLNKKREIVWQSFDTPTDTLLPSQNLSVNQTLRASSRNSIASYYSLHIKDQLQLRWESNVVYWTSKSTSQPILQAILSSDGALHLLDQRLEIVWSVFGADHNDSDVKFRFLRLDADGNLRMYSWLDVPKTWTPVWQAVENQCDVFATCGLCGICVFNSSGFPVCKCPFTPTSEPSLKCLVPYGNECKSGSFITKYEHTFLYGIYPPNKTVTLASLQKCKSLCQEDPHCTAVTFTNDATPQCRIMKTQYITGQSTPSLSSVSFVKRCSDPLAALPISPASSSSSPVSSSFSPQGFCIPCLIGVALGTFVAFFVIQAGIGFYCYKRRKYMRRKASLAYANTNSKGLISFSFSEIKEATANFRHQIGPKMFKGVLPYNQPVAVKDIKEVDIEGRKFRNTVLKIGSICHKNLIQLEGYCCDSNHRYLVYEFAKNGSLAKCIEDPKMCKRLTWGKRMEICLSVARAIAYLHTGCREFVSHGNLKCENVVLDENFNAKVSEFGLGRDRVGGERDVRDFGEMLVELVSGRREGGGACEWAYELWGKGEAEMVVDRRIEGGLNSEQLERALRIAFWCLQFDEEMRPSMGEVLKVLEGTLTVDPPPPPFICRNRQEVEESSDSELEHRI</sequence>
<dbReference type="EMBL" id="CM037161">
    <property type="protein sequence ID" value="KAH7853371.1"/>
    <property type="molecule type" value="Genomic_DNA"/>
</dbReference>
<organism evidence="1 2">
    <name type="scientific">Vaccinium darrowii</name>
    <dbReference type="NCBI Taxonomy" id="229202"/>
    <lineage>
        <taxon>Eukaryota</taxon>
        <taxon>Viridiplantae</taxon>
        <taxon>Streptophyta</taxon>
        <taxon>Embryophyta</taxon>
        <taxon>Tracheophyta</taxon>
        <taxon>Spermatophyta</taxon>
        <taxon>Magnoliopsida</taxon>
        <taxon>eudicotyledons</taxon>
        <taxon>Gunneridae</taxon>
        <taxon>Pentapetalae</taxon>
        <taxon>asterids</taxon>
        <taxon>Ericales</taxon>
        <taxon>Ericaceae</taxon>
        <taxon>Vaccinioideae</taxon>
        <taxon>Vaccinieae</taxon>
        <taxon>Vaccinium</taxon>
    </lineage>
</organism>
<gene>
    <name evidence="1" type="ORF">Vadar_001684</name>
</gene>
<name>A0ACB7YIG8_9ERIC</name>
<evidence type="ECO:0000313" key="2">
    <source>
        <dbReference type="Proteomes" id="UP000828048"/>
    </source>
</evidence>
<reference evidence="1 2" key="1">
    <citation type="journal article" date="2021" name="Hortic Res">
        <title>High-quality reference genome and annotation aids understanding of berry development for evergreen blueberry (Vaccinium darrowii).</title>
        <authorList>
            <person name="Yu J."/>
            <person name="Hulse-Kemp A.M."/>
            <person name="Babiker E."/>
            <person name="Staton M."/>
        </authorList>
    </citation>
    <scope>NUCLEOTIDE SEQUENCE [LARGE SCALE GENOMIC DNA]</scope>
    <source>
        <strain evidence="2">cv. NJ 8807/NJ 8810</strain>
        <tissue evidence="1">Young leaf</tissue>
    </source>
</reference>